<keyword evidence="1 4" id="KW-0808">Transferase</keyword>
<keyword evidence="5" id="KW-1185">Reference proteome</keyword>
<dbReference type="InterPro" id="IPR007848">
    <property type="entry name" value="Small_mtfrase_dom"/>
</dbReference>
<dbReference type="InterPro" id="IPR029063">
    <property type="entry name" value="SAM-dependent_MTases_sf"/>
</dbReference>
<keyword evidence="2" id="KW-0949">S-adenosyl-L-methionine</keyword>
<dbReference type="InterPro" id="IPR050210">
    <property type="entry name" value="tRNA_Adenine-N(6)_MTase"/>
</dbReference>
<name>A0A1W2DE71_9HYPH</name>
<keyword evidence="1 4" id="KW-0489">Methyltransferase</keyword>
<protein>
    <submittedName>
        <fullName evidence="4">tRNA1(Val) A37 N6-methylase TrmN6</fullName>
    </submittedName>
</protein>
<evidence type="ECO:0000313" key="4">
    <source>
        <dbReference type="EMBL" id="SMC95544.1"/>
    </source>
</evidence>
<dbReference type="EMBL" id="FWXR01000014">
    <property type="protein sequence ID" value="SMC95544.1"/>
    <property type="molecule type" value="Genomic_DNA"/>
</dbReference>
<evidence type="ECO:0000313" key="5">
    <source>
        <dbReference type="Proteomes" id="UP000192656"/>
    </source>
</evidence>
<proteinExistence type="predicted"/>
<dbReference type="Pfam" id="PF05175">
    <property type="entry name" value="MTS"/>
    <property type="match status" value="1"/>
</dbReference>
<organism evidence="4 5">
    <name type="scientific">Fulvimarina manganoxydans</name>
    <dbReference type="NCBI Taxonomy" id="937218"/>
    <lineage>
        <taxon>Bacteria</taxon>
        <taxon>Pseudomonadati</taxon>
        <taxon>Pseudomonadota</taxon>
        <taxon>Alphaproteobacteria</taxon>
        <taxon>Hyphomicrobiales</taxon>
        <taxon>Aurantimonadaceae</taxon>
        <taxon>Fulvimarina</taxon>
    </lineage>
</organism>
<dbReference type="STRING" id="937218.SAMN06297251_11451"/>
<feature type="domain" description="Methyltransferase small" evidence="3">
    <location>
        <begin position="43"/>
        <end position="143"/>
    </location>
</feature>
<evidence type="ECO:0000259" key="3">
    <source>
        <dbReference type="Pfam" id="PF05175"/>
    </source>
</evidence>
<dbReference type="Gene3D" id="3.40.50.150">
    <property type="entry name" value="Vaccinia Virus protein VP39"/>
    <property type="match status" value="1"/>
</dbReference>
<dbReference type="SUPFAM" id="SSF53335">
    <property type="entry name" value="S-adenosyl-L-methionine-dependent methyltransferases"/>
    <property type="match status" value="1"/>
</dbReference>
<dbReference type="RefSeq" id="WP_170923316.1">
    <property type="nucleotide sequence ID" value="NZ_FWXR01000014.1"/>
</dbReference>
<accession>A0A1W2DE71</accession>
<sequence length="267" mass="28378">MSSPIRPEASISPFDTRIDGFWRGRFALVQPVGQGYRSGLDALLLASTLAPDAKGRLADLGAGAGAVGFACAARAPRLDVVCVEKMPEMVGLLAQGLALTENESFADRVSSIEADLLAPRRVLEEAGLHVGVFDHVLTNPPFYPAGHRISPDPLRAAALNALGEDFLSHWMRSSLALLKDSGRFSAILPPEALGECLPVYETRLGAIAITPIHAREGEAAIRILITGRKASRAPLAILPGCILHKTGGTPSEFLRSVSEGEALFGWR</sequence>
<dbReference type="GO" id="GO:0032259">
    <property type="term" value="P:methylation"/>
    <property type="evidence" value="ECO:0007669"/>
    <property type="project" value="UniProtKB-KW"/>
</dbReference>
<reference evidence="4 5" key="1">
    <citation type="submission" date="2017-04" db="EMBL/GenBank/DDBJ databases">
        <authorList>
            <person name="Afonso C.L."/>
            <person name="Miller P.J."/>
            <person name="Scott M.A."/>
            <person name="Spackman E."/>
            <person name="Goraichik I."/>
            <person name="Dimitrov K.M."/>
            <person name="Suarez D.L."/>
            <person name="Swayne D.E."/>
        </authorList>
    </citation>
    <scope>NUCLEOTIDE SEQUENCE [LARGE SCALE GENOMIC DNA]</scope>
    <source>
        <strain evidence="4 5">CGMCC 1.10972</strain>
    </source>
</reference>
<gene>
    <name evidence="4" type="ORF">SAMN06297251_11451</name>
</gene>
<evidence type="ECO:0000256" key="2">
    <source>
        <dbReference type="ARBA" id="ARBA00022691"/>
    </source>
</evidence>
<dbReference type="Proteomes" id="UP000192656">
    <property type="component" value="Unassembled WGS sequence"/>
</dbReference>
<dbReference type="AlphaFoldDB" id="A0A1W2DE71"/>
<dbReference type="GO" id="GO:0008168">
    <property type="term" value="F:methyltransferase activity"/>
    <property type="evidence" value="ECO:0007669"/>
    <property type="project" value="UniProtKB-KW"/>
</dbReference>
<dbReference type="PANTHER" id="PTHR47739">
    <property type="entry name" value="TRNA1(VAL) (ADENINE(37)-N6)-METHYLTRANSFERASE"/>
    <property type="match status" value="1"/>
</dbReference>
<dbReference type="PANTHER" id="PTHR47739:SF1">
    <property type="entry name" value="TRNA1(VAL) (ADENINE(37)-N6)-METHYLTRANSFERASE"/>
    <property type="match status" value="1"/>
</dbReference>
<evidence type="ECO:0000256" key="1">
    <source>
        <dbReference type="ARBA" id="ARBA00022603"/>
    </source>
</evidence>